<evidence type="ECO:0000313" key="3">
    <source>
        <dbReference type="Proteomes" id="UP000009059"/>
    </source>
</evidence>
<dbReference type="KEGG" id="hpn:HPIN_08065"/>
<evidence type="ECO:0000313" key="2">
    <source>
        <dbReference type="EMBL" id="ADU80795.1"/>
    </source>
</evidence>
<dbReference type="PATRIC" id="fig|907238.3.peg.1603"/>
<evidence type="ECO:0000256" key="1">
    <source>
        <dbReference type="SAM" id="Coils"/>
    </source>
</evidence>
<protein>
    <recommendedName>
        <fullName evidence="4">R4</fullName>
    </recommendedName>
</protein>
<dbReference type="EMBL" id="CP002331">
    <property type="protein sequence ID" value="ADU80795.1"/>
    <property type="molecule type" value="Genomic_DNA"/>
</dbReference>
<accession>E8QEU9</accession>
<evidence type="ECO:0008006" key="4">
    <source>
        <dbReference type="Google" id="ProtNLM"/>
    </source>
</evidence>
<reference evidence="3" key="1">
    <citation type="submission" date="2010-11" db="EMBL/GenBank/DDBJ databases">
        <title>Genome sequence of Helicobacter pylori strain India7.</title>
        <authorList>
            <person name="Kersulyte D."/>
            <person name="Mukhopadhyay A."/>
            <person name="Choudhury A."/>
            <person name="Nair G.B."/>
            <person name="Berg D.E."/>
        </authorList>
    </citation>
    <scope>NUCLEOTIDE SEQUENCE [LARGE SCALE GENOMIC DNA]</scope>
    <source>
        <strain evidence="3">India7</strain>
    </source>
</reference>
<feature type="coiled-coil region" evidence="1">
    <location>
        <begin position="15"/>
        <end position="56"/>
    </location>
</feature>
<dbReference type="AlphaFoldDB" id="E8QEU9"/>
<sequence>MLKDVEMGVNFYKEFGKLEKQLAKYQSKVLEIKTQMREIKKQYSQAKKDEKKSKNLETLQAIKDVESGVNFTEIDSLDELTNKLKREIHAGY</sequence>
<keyword evidence="1" id="KW-0175">Coiled coil</keyword>
<dbReference type="RefSeq" id="WP_000910426.1">
    <property type="nucleotide sequence ID" value="NC_017372.1"/>
</dbReference>
<dbReference type="Proteomes" id="UP000009059">
    <property type="component" value="Chromosome"/>
</dbReference>
<name>E8QEU9_HELP7</name>
<proteinExistence type="predicted"/>
<gene>
    <name evidence="2" type="ordered locus">HPIN_08065</name>
</gene>
<organism evidence="2 3">
    <name type="scientific">Helicobacter pylori (strain India7)</name>
    <dbReference type="NCBI Taxonomy" id="907238"/>
    <lineage>
        <taxon>Bacteria</taxon>
        <taxon>Pseudomonadati</taxon>
        <taxon>Campylobacterota</taxon>
        <taxon>Epsilonproteobacteria</taxon>
        <taxon>Campylobacterales</taxon>
        <taxon>Helicobacteraceae</taxon>
        <taxon>Helicobacter</taxon>
    </lineage>
</organism>
<dbReference type="HOGENOM" id="CLU_2409244_0_0_7"/>